<evidence type="ECO:0000313" key="2">
    <source>
        <dbReference type="EMBL" id="PFX22671.1"/>
    </source>
</evidence>
<sequence>MAKALIGILLDVSDSMHHSAGSGIDEDGGPWARSIFKVVDNLIEHDVPSDNHVFALAFGAKAGGEVFDILTGLQSATNDQIEEIFQILETAGAWYIRKWARKEVVKSALIHYMAHLFLEKAESDKDFLHKFVQECLPPEFKDFTKFHEGPGLVSQFGQAVNPLLSASETVYASEASNILHGYIDKEEELSKERSQELLKNVEPLIYGGTPFYQAIREAKELFKDNVPDYSEHKKLLFILSDGEPTDGYSVSSDRIPSAISTMAGAGVTIVGCYITSQEIEPKQLYSEKKKKWDECAKFMFSLSSKLATQSIPRTMFVKRDWSIEVTNNETRLFLQVNHPDHLREACDLARDVVSSHEALSDLLATVHLDVYINQSVSDYEAQEKQEGQTCYAHASATVLHLAMTRIHGREGGIPTFDDLKTKMISRFGIKATSIGTVLEEMCKRYRLRYKEVDLGGAMEAVASSRPVLATFKLTLDEWGRFKEFFQTNRNGILTKKEIDISARPPNIPKRFGHAVVLTSFNCKYLRLLDSKGPDWADNGFFKAQNAEVLGFKFYDVYWEIDNLDEREKNSFKKLGSERATWLRETLPSLQRDDYSVTCPRCRLDSPSATNDQIEEIFQILETAGAQNIRKWASVEVLKSALTHFMARLFLEKAKSDKDFLKKFVHECLPPECRDFPKVPPAAWGLPGVLLFGAGAISPFALVTMPVALYTSYRASESIYSSAGSSIRQATKEDVREVQRKAEPELVKNDETNRVRQREFTPRIFNVKEASDILHGYIDEEELSKERSQELLRSIEPYIYGGTPMYEAITRATECFEKNAFKFSSHKKLLFVLSDGKPADGKADDWTRIERAVRRLNNAGVTVVSCFVTTSTRIDPRRLYSEKRDDWELAAKFLFSLSSTLPTQSIPRSMFVKREWSIETTNNETCLFLHVNHPDHLREACQLAREVVCSQEALSDLLADVDLDVYINQSVSDYEAQEKQEGHTCYAHASATVLHLAMTRIHGREGGIPTFKELKDEMIGEFGKEATSINKVLMAMCKKYRLRYKQVDLCGAMEAVASSRPVVATFKLTHDEWGKFKEFFETNGKGVLTKKEIDMSARLPNIPRRFGHAVVLTSFNSEYLRLLNSWGHDWGDYGFFQVQNAEVLGFKFIDVYWEVDDLNKEEKNSFQELGSKRAKWLMETLPSLQRDDNTVTCPSCRKDSPVKDFTGNLLRAKCPKCKGRFHVKDAPKGNILVLNIYLTSLISSK</sequence>
<accession>A0A2B4RYG4</accession>
<dbReference type="OrthoDB" id="5986014at2759"/>
<dbReference type="InterPro" id="IPR038765">
    <property type="entry name" value="Papain-like_cys_pep_sf"/>
</dbReference>
<dbReference type="Gene3D" id="3.40.50.410">
    <property type="entry name" value="von Willebrand factor, type A domain"/>
    <property type="match status" value="2"/>
</dbReference>
<gene>
    <name evidence="2" type="ORF">AWC38_SpisGene12840</name>
</gene>
<evidence type="ECO:0000259" key="1">
    <source>
        <dbReference type="Pfam" id="PF00112"/>
    </source>
</evidence>
<name>A0A2B4RYG4_STYPI</name>
<dbReference type="SUPFAM" id="SSF53300">
    <property type="entry name" value="vWA-like"/>
    <property type="match status" value="2"/>
</dbReference>
<keyword evidence="3" id="KW-1185">Reference proteome</keyword>
<dbReference type="GO" id="GO:0006508">
    <property type="term" value="P:proteolysis"/>
    <property type="evidence" value="ECO:0007669"/>
    <property type="project" value="InterPro"/>
</dbReference>
<comment type="caution">
    <text evidence="2">The sequence shown here is derived from an EMBL/GenBank/DDBJ whole genome shotgun (WGS) entry which is preliminary data.</text>
</comment>
<proteinExistence type="predicted"/>
<dbReference type="SUPFAM" id="SSF54001">
    <property type="entry name" value="Cysteine proteinases"/>
    <property type="match status" value="2"/>
</dbReference>
<dbReference type="EMBL" id="LSMT01000233">
    <property type="protein sequence ID" value="PFX22671.1"/>
    <property type="molecule type" value="Genomic_DNA"/>
</dbReference>
<dbReference type="InterPro" id="IPR000668">
    <property type="entry name" value="Peptidase_C1A_C"/>
</dbReference>
<dbReference type="Pfam" id="PF00112">
    <property type="entry name" value="Peptidase_C1"/>
    <property type="match status" value="1"/>
</dbReference>
<organism evidence="2 3">
    <name type="scientific">Stylophora pistillata</name>
    <name type="common">Smooth cauliflower coral</name>
    <dbReference type="NCBI Taxonomy" id="50429"/>
    <lineage>
        <taxon>Eukaryota</taxon>
        <taxon>Metazoa</taxon>
        <taxon>Cnidaria</taxon>
        <taxon>Anthozoa</taxon>
        <taxon>Hexacorallia</taxon>
        <taxon>Scleractinia</taxon>
        <taxon>Astrocoeniina</taxon>
        <taxon>Pocilloporidae</taxon>
        <taxon>Stylophora</taxon>
    </lineage>
</organism>
<dbReference type="GO" id="GO:0008234">
    <property type="term" value="F:cysteine-type peptidase activity"/>
    <property type="evidence" value="ECO:0007669"/>
    <property type="project" value="InterPro"/>
</dbReference>
<dbReference type="CDD" id="cd00198">
    <property type="entry name" value="vWFA"/>
    <property type="match status" value="2"/>
</dbReference>
<feature type="domain" description="Peptidase C1A papain C-terminal" evidence="1">
    <location>
        <begin position="1047"/>
        <end position="1140"/>
    </location>
</feature>
<dbReference type="InterPro" id="IPR036465">
    <property type="entry name" value="vWFA_dom_sf"/>
</dbReference>
<protein>
    <recommendedName>
        <fullName evidence="1">Peptidase C1A papain C-terminal domain-containing protein</fullName>
    </recommendedName>
</protein>
<dbReference type="AlphaFoldDB" id="A0A2B4RYG4"/>
<dbReference type="Gene3D" id="3.90.70.10">
    <property type="entry name" value="Cysteine proteinases"/>
    <property type="match status" value="2"/>
</dbReference>
<reference evidence="3" key="1">
    <citation type="journal article" date="2017" name="bioRxiv">
        <title>Comparative analysis of the genomes of Stylophora pistillata and Acropora digitifera provides evidence for extensive differences between species of corals.</title>
        <authorList>
            <person name="Voolstra C.R."/>
            <person name="Li Y."/>
            <person name="Liew Y.J."/>
            <person name="Baumgarten S."/>
            <person name="Zoccola D."/>
            <person name="Flot J.-F."/>
            <person name="Tambutte S."/>
            <person name="Allemand D."/>
            <person name="Aranda M."/>
        </authorList>
    </citation>
    <scope>NUCLEOTIDE SEQUENCE [LARGE SCALE GENOMIC DNA]</scope>
</reference>
<dbReference type="Proteomes" id="UP000225706">
    <property type="component" value="Unassembled WGS sequence"/>
</dbReference>
<evidence type="ECO:0000313" key="3">
    <source>
        <dbReference type="Proteomes" id="UP000225706"/>
    </source>
</evidence>